<keyword evidence="2 4" id="KW-0378">Hydrolase</keyword>
<dbReference type="STRING" id="626940.BHW43_07315"/>
<name>A0A1Q6R4A9_9FIRM</name>
<evidence type="ECO:0000256" key="6">
    <source>
        <dbReference type="SAM" id="SignalP"/>
    </source>
</evidence>
<dbReference type="GO" id="GO:0006508">
    <property type="term" value="P:proteolysis"/>
    <property type="evidence" value="ECO:0007669"/>
    <property type="project" value="UniProtKB-KW"/>
</dbReference>
<protein>
    <recommendedName>
        <fullName evidence="4">Aminopeptidase</fullName>
    </recommendedName>
</protein>
<sequence length="400" mass="45733">MNCKFFTIACALLSMSFCSWANENKTDSVGYQFTVTKELKTNPVKDQSRSGTCWSFSTLSFIEDDLLRQGKPAVDLSEMFIVRNDYIEKAIKYVRMHGDIAFSAGGSAYDVLYIIDKYGIVPEEVYTGLNYGTDKHQHGELDAILKGYVDAIIANPNKKLSTAWLDGFKAVLDTYLGKVPEKFTYNGVEYTPQSFAKSLGIKASDYVPLTSFTHHDFYKPFAIEVPDNWLWSEYYNIPLNELMETIDYAIDKGFTVMWASDVSEKGFQYLKGFAVVPVEKKNENLSGTELARWVKLSKSEKEGELYKFEEPEEEQYIDQKLRQEAFDNYETTDDHGMVFVGTAVDQNGTKYYKVKNSWGTEQIYGGFFYASEAFVKYKTMDILVHKDAVPVKILKKLHLK</sequence>
<evidence type="ECO:0000256" key="1">
    <source>
        <dbReference type="ARBA" id="ARBA00022670"/>
    </source>
</evidence>
<evidence type="ECO:0000256" key="2">
    <source>
        <dbReference type="ARBA" id="ARBA00022801"/>
    </source>
</evidence>
<gene>
    <name evidence="7" type="ORF">BHW43_07315</name>
</gene>
<dbReference type="Proteomes" id="UP000186777">
    <property type="component" value="Unassembled WGS sequence"/>
</dbReference>
<accession>A0A1Q6R4A9</accession>
<keyword evidence="1 4" id="KW-0645">Protease</keyword>
<dbReference type="PROSITE" id="PS00139">
    <property type="entry name" value="THIOL_PROTEASE_CYS"/>
    <property type="match status" value="1"/>
</dbReference>
<feature type="active site" evidence="5">
    <location>
        <position position="335"/>
    </location>
</feature>
<comment type="similarity">
    <text evidence="4">Belongs to the peptidase C1 family.</text>
</comment>
<evidence type="ECO:0000256" key="4">
    <source>
        <dbReference type="PIRNR" id="PIRNR005700"/>
    </source>
</evidence>
<dbReference type="InterPro" id="IPR000169">
    <property type="entry name" value="Pept_cys_AS"/>
</dbReference>
<feature type="active site" evidence="5">
    <location>
        <position position="356"/>
    </location>
</feature>
<dbReference type="PANTHER" id="PTHR10363">
    <property type="entry name" value="BLEOMYCIN HYDROLASE"/>
    <property type="match status" value="1"/>
</dbReference>
<feature type="active site" evidence="5">
    <location>
        <position position="53"/>
    </location>
</feature>
<dbReference type="GO" id="GO:0043418">
    <property type="term" value="P:homocysteine catabolic process"/>
    <property type="evidence" value="ECO:0007669"/>
    <property type="project" value="TreeGrafter"/>
</dbReference>
<organism evidence="7 8">
    <name type="scientific">Phascolarctobacterium succinatutens</name>
    <dbReference type="NCBI Taxonomy" id="626940"/>
    <lineage>
        <taxon>Bacteria</taxon>
        <taxon>Bacillati</taxon>
        <taxon>Bacillota</taxon>
        <taxon>Negativicutes</taxon>
        <taxon>Acidaminococcales</taxon>
        <taxon>Acidaminococcaceae</taxon>
        <taxon>Phascolarctobacterium</taxon>
    </lineage>
</organism>
<dbReference type="Gene3D" id="3.90.70.10">
    <property type="entry name" value="Cysteine proteinases"/>
    <property type="match status" value="1"/>
</dbReference>
<evidence type="ECO:0000256" key="5">
    <source>
        <dbReference type="PIRSR" id="PIRSR005700-1"/>
    </source>
</evidence>
<keyword evidence="6" id="KW-0732">Signal</keyword>
<dbReference type="Pfam" id="PF03051">
    <property type="entry name" value="Peptidase_C1_2"/>
    <property type="match status" value="2"/>
</dbReference>
<keyword evidence="4 7" id="KW-0031">Aminopeptidase</keyword>
<dbReference type="AlphaFoldDB" id="A0A1Q6R4A9"/>
<feature type="chain" id="PRO_5010214193" description="Aminopeptidase" evidence="6">
    <location>
        <begin position="22"/>
        <end position="400"/>
    </location>
</feature>
<feature type="signal peptide" evidence="6">
    <location>
        <begin position="1"/>
        <end position="21"/>
    </location>
</feature>
<reference evidence="7 8" key="1">
    <citation type="journal article" date="2016" name="Nat. Biotechnol.">
        <title>Measurement of bacterial replication rates in microbial communities.</title>
        <authorList>
            <person name="Brown C.T."/>
            <person name="Olm M.R."/>
            <person name="Thomas B.C."/>
            <person name="Banfield J.F."/>
        </authorList>
    </citation>
    <scope>NUCLEOTIDE SEQUENCE [LARGE SCALE GENOMIC DNA]</scope>
    <source>
        <strain evidence="7">46_33</strain>
    </source>
</reference>
<dbReference type="EMBL" id="MNTG01000032">
    <property type="protein sequence ID" value="OLA37189.1"/>
    <property type="molecule type" value="Genomic_DNA"/>
</dbReference>
<dbReference type="GO" id="GO:0070005">
    <property type="term" value="F:cysteine-type aminopeptidase activity"/>
    <property type="evidence" value="ECO:0007669"/>
    <property type="project" value="InterPro"/>
</dbReference>
<evidence type="ECO:0000313" key="8">
    <source>
        <dbReference type="Proteomes" id="UP000186777"/>
    </source>
</evidence>
<evidence type="ECO:0000313" key="7">
    <source>
        <dbReference type="EMBL" id="OLA37189.1"/>
    </source>
</evidence>
<dbReference type="PANTHER" id="PTHR10363:SF2">
    <property type="entry name" value="BLEOMYCIN HYDROLASE"/>
    <property type="match status" value="1"/>
</dbReference>
<comment type="caution">
    <text evidence="7">The sequence shown here is derived from an EMBL/GenBank/DDBJ whole genome shotgun (WGS) entry which is preliminary data.</text>
</comment>
<keyword evidence="3 4" id="KW-0788">Thiol protease</keyword>
<proteinExistence type="inferred from homology"/>
<evidence type="ECO:0000256" key="3">
    <source>
        <dbReference type="ARBA" id="ARBA00022807"/>
    </source>
</evidence>
<dbReference type="PIRSF" id="PIRSF005700">
    <property type="entry name" value="PepC"/>
    <property type="match status" value="1"/>
</dbReference>
<dbReference type="SUPFAM" id="SSF54001">
    <property type="entry name" value="Cysteine proteinases"/>
    <property type="match status" value="1"/>
</dbReference>
<dbReference type="GO" id="GO:0005737">
    <property type="term" value="C:cytoplasm"/>
    <property type="evidence" value="ECO:0007669"/>
    <property type="project" value="TreeGrafter"/>
</dbReference>
<dbReference type="InterPro" id="IPR038765">
    <property type="entry name" value="Papain-like_cys_pep_sf"/>
</dbReference>
<dbReference type="InterPro" id="IPR004134">
    <property type="entry name" value="Peptidase_C1B"/>
</dbReference>
<dbReference type="GO" id="GO:0009636">
    <property type="term" value="P:response to toxic substance"/>
    <property type="evidence" value="ECO:0007669"/>
    <property type="project" value="TreeGrafter"/>
</dbReference>